<dbReference type="EMBL" id="JAEACQ010000216">
    <property type="protein sequence ID" value="MBL7629163.1"/>
    <property type="molecule type" value="Genomic_DNA"/>
</dbReference>
<accession>A0A937RBN0</accession>
<dbReference type="SUPFAM" id="SSF51735">
    <property type="entry name" value="NAD(P)-binding Rossmann-fold domains"/>
    <property type="match status" value="1"/>
</dbReference>
<evidence type="ECO:0000256" key="1">
    <source>
        <dbReference type="ARBA" id="ARBA00006484"/>
    </source>
</evidence>
<protein>
    <submittedName>
        <fullName evidence="4">SDR family NAD(P)-dependent oxidoreductase</fullName>
    </submittedName>
</protein>
<keyword evidence="5" id="KW-1185">Reference proteome</keyword>
<dbReference type="PRINTS" id="PR00081">
    <property type="entry name" value="GDHRDH"/>
</dbReference>
<dbReference type="InterPro" id="IPR020904">
    <property type="entry name" value="Sc_DH/Rdtase_CS"/>
</dbReference>
<dbReference type="InterPro" id="IPR036291">
    <property type="entry name" value="NAD(P)-bd_dom_sf"/>
</dbReference>
<dbReference type="RefSeq" id="WP_203006686.1">
    <property type="nucleotide sequence ID" value="NZ_JADWYU010000381.1"/>
</dbReference>
<dbReference type="GO" id="GO:0016491">
    <property type="term" value="F:oxidoreductase activity"/>
    <property type="evidence" value="ECO:0007669"/>
    <property type="project" value="UniProtKB-KW"/>
</dbReference>
<evidence type="ECO:0000313" key="4">
    <source>
        <dbReference type="EMBL" id="MBL7629163.1"/>
    </source>
</evidence>
<reference evidence="4" key="1">
    <citation type="submission" date="2020-12" db="EMBL/GenBank/DDBJ databases">
        <title>Genomic characterization of non-nitrogen-fixing Frankia strains.</title>
        <authorList>
            <person name="Carlos-Shanley C."/>
            <person name="Guerra T."/>
            <person name="Hahn D."/>
        </authorList>
    </citation>
    <scope>NUCLEOTIDE SEQUENCE</scope>
    <source>
        <strain evidence="4">CN6</strain>
    </source>
</reference>
<name>A0A937RBN0_9ACTN</name>
<dbReference type="Gene3D" id="3.40.50.720">
    <property type="entry name" value="NAD(P)-binding Rossmann-like Domain"/>
    <property type="match status" value="1"/>
</dbReference>
<organism evidence="4 5">
    <name type="scientific">Frankia nepalensis</name>
    <dbReference type="NCBI Taxonomy" id="1836974"/>
    <lineage>
        <taxon>Bacteria</taxon>
        <taxon>Bacillati</taxon>
        <taxon>Actinomycetota</taxon>
        <taxon>Actinomycetes</taxon>
        <taxon>Frankiales</taxon>
        <taxon>Frankiaceae</taxon>
        <taxon>Frankia</taxon>
    </lineage>
</organism>
<dbReference type="PANTHER" id="PTHR45024">
    <property type="entry name" value="DEHYDROGENASES, SHORT CHAIN"/>
    <property type="match status" value="1"/>
</dbReference>
<evidence type="ECO:0000313" key="5">
    <source>
        <dbReference type="Proteomes" id="UP000604475"/>
    </source>
</evidence>
<dbReference type="PRINTS" id="PR00080">
    <property type="entry name" value="SDRFAMILY"/>
</dbReference>
<dbReference type="Pfam" id="PF00106">
    <property type="entry name" value="adh_short"/>
    <property type="match status" value="1"/>
</dbReference>
<gene>
    <name evidence="4" type="ORF">I7412_18750</name>
</gene>
<evidence type="ECO:0000256" key="2">
    <source>
        <dbReference type="ARBA" id="ARBA00023002"/>
    </source>
</evidence>
<dbReference type="PROSITE" id="PS00061">
    <property type="entry name" value="ADH_SHORT"/>
    <property type="match status" value="1"/>
</dbReference>
<keyword evidence="2" id="KW-0560">Oxidoreductase</keyword>
<sequence length="290" mass="30087">MLRFDGKVAIVTGGGRGIGRAYALLLAERGAAVVVNDIGSNLDGHESDAGPANDVVAEITALGGRAAASIEDVHSGPEAIIATAIDTFGHLDIVVNNAGINGRLPFTKSDLDYFQLHMAIHFYGTLGLVQAAWPHLIESGKGRIVNTISGTVIGIANRTAYSAAKGAIWGFTNCLAVDGEPFGVKANCIGPAAGTRMSLAPDQDIPSVLANYGEQMPPELVAPVVAYLAHEDCELTGMTLSAGGGKVSRLAAGHTAGFTDTSLTPEMVRDRLAEVLDPNTFQVQERVVVA</sequence>
<dbReference type="AlphaFoldDB" id="A0A937RBN0"/>
<evidence type="ECO:0000256" key="3">
    <source>
        <dbReference type="RuleBase" id="RU000363"/>
    </source>
</evidence>
<comment type="similarity">
    <text evidence="1 3">Belongs to the short-chain dehydrogenases/reductases (SDR) family.</text>
</comment>
<proteinExistence type="inferred from homology"/>
<dbReference type="InterPro" id="IPR002347">
    <property type="entry name" value="SDR_fam"/>
</dbReference>
<dbReference type="PANTHER" id="PTHR45024:SF2">
    <property type="entry name" value="SCP2 DOMAIN-CONTAINING PROTEIN"/>
    <property type="match status" value="1"/>
</dbReference>
<dbReference type="Proteomes" id="UP000604475">
    <property type="component" value="Unassembled WGS sequence"/>
</dbReference>
<dbReference type="InterPro" id="IPR051687">
    <property type="entry name" value="Peroxisomal_Beta-Oxidation"/>
</dbReference>
<comment type="caution">
    <text evidence="4">The sequence shown here is derived from an EMBL/GenBank/DDBJ whole genome shotgun (WGS) entry which is preliminary data.</text>
</comment>